<evidence type="ECO:0000256" key="1">
    <source>
        <dbReference type="ARBA" id="ARBA00010641"/>
    </source>
</evidence>
<keyword evidence="5" id="KW-0804">Transcription</keyword>
<name>A0ABW1H4C0_9ACTN</name>
<dbReference type="Proteomes" id="UP001596226">
    <property type="component" value="Unassembled WGS sequence"/>
</dbReference>
<dbReference type="PANTHER" id="PTHR43133:SF8">
    <property type="entry name" value="RNA POLYMERASE SIGMA FACTOR HI_1459-RELATED"/>
    <property type="match status" value="1"/>
</dbReference>
<accession>A0ABW1H4C0</accession>
<evidence type="ECO:0000256" key="5">
    <source>
        <dbReference type="ARBA" id="ARBA00023163"/>
    </source>
</evidence>
<dbReference type="Pfam" id="PF08281">
    <property type="entry name" value="Sigma70_r4_2"/>
    <property type="match status" value="1"/>
</dbReference>
<dbReference type="SUPFAM" id="SSF88946">
    <property type="entry name" value="Sigma2 domain of RNA polymerase sigma factors"/>
    <property type="match status" value="1"/>
</dbReference>
<dbReference type="Gene3D" id="1.10.10.10">
    <property type="entry name" value="Winged helix-like DNA-binding domain superfamily/Winged helix DNA-binding domain"/>
    <property type="match status" value="1"/>
</dbReference>
<keyword evidence="2" id="KW-0805">Transcription regulation</keyword>
<keyword evidence="4" id="KW-0238">DNA-binding</keyword>
<dbReference type="RefSeq" id="WP_377511337.1">
    <property type="nucleotide sequence ID" value="NZ_JBHSQS010000007.1"/>
</dbReference>
<dbReference type="PANTHER" id="PTHR43133">
    <property type="entry name" value="RNA POLYMERASE ECF-TYPE SIGMA FACTO"/>
    <property type="match status" value="1"/>
</dbReference>
<dbReference type="InterPro" id="IPR014284">
    <property type="entry name" value="RNA_pol_sigma-70_dom"/>
</dbReference>
<dbReference type="InterPro" id="IPR007627">
    <property type="entry name" value="RNA_pol_sigma70_r2"/>
</dbReference>
<evidence type="ECO:0000256" key="2">
    <source>
        <dbReference type="ARBA" id="ARBA00023015"/>
    </source>
</evidence>
<organism evidence="8 9">
    <name type="scientific">Micromonospora vulcania</name>
    <dbReference type="NCBI Taxonomy" id="1441873"/>
    <lineage>
        <taxon>Bacteria</taxon>
        <taxon>Bacillati</taxon>
        <taxon>Actinomycetota</taxon>
        <taxon>Actinomycetes</taxon>
        <taxon>Micromonosporales</taxon>
        <taxon>Micromonosporaceae</taxon>
        <taxon>Micromonospora</taxon>
    </lineage>
</organism>
<evidence type="ECO:0000313" key="8">
    <source>
        <dbReference type="EMBL" id="MFC5924529.1"/>
    </source>
</evidence>
<evidence type="ECO:0000313" key="9">
    <source>
        <dbReference type="Proteomes" id="UP001596226"/>
    </source>
</evidence>
<dbReference type="InterPro" id="IPR039425">
    <property type="entry name" value="RNA_pol_sigma-70-like"/>
</dbReference>
<comment type="caution">
    <text evidence="8">The sequence shown here is derived from an EMBL/GenBank/DDBJ whole genome shotgun (WGS) entry which is preliminary data.</text>
</comment>
<gene>
    <name evidence="8" type="ORF">ACFQGL_14360</name>
</gene>
<evidence type="ECO:0000256" key="3">
    <source>
        <dbReference type="ARBA" id="ARBA00023082"/>
    </source>
</evidence>
<protein>
    <submittedName>
        <fullName evidence="8">RNA polymerase sigma factor</fullName>
    </submittedName>
</protein>
<dbReference type="Gene3D" id="1.10.1740.10">
    <property type="match status" value="1"/>
</dbReference>
<dbReference type="NCBIfam" id="TIGR02937">
    <property type="entry name" value="sigma70-ECF"/>
    <property type="match status" value="1"/>
</dbReference>
<keyword evidence="9" id="KW-1185">Reference proteome</keyword>
<reference evidence="9" key="1">
    <citation type="journal article" date="2019" name="Int. J. Syst. Evol. Microbiol.">
        <title>The Global Catalogue of Microorganisms (GCM) 10K type strain sequencing project: providing services to taxonomists for standard genome sequencing and annotation.</title>
        <authorList>
            <consortium name="The Broad Institute Genomics Platform"/>
            <consortium name="The Broad Institute Genome Sequencing Center for Infectious Disease"/>
            <person name="Wu L."/>
            <person name="Ma J."/>
        </authorList>
    </citation>
    <scope>NUCLEOTIDE SEQUENCE [LARGE SCALE GENOMIC DNA]</scope>
    <source>
        <strain evidence="9">CGMCC 4.7144</strain>
    </source>
</reference>
<dbReference type="InterPro" id="IPR013324">
    <property type="entry name" value="RNA_pol_sigma_r3/r4-like"/>
</dbReference>
<dbReference type="InterPro" id="IPR013249">
    <property type="entry name" value="RNA_pol_sigma70_r4_t2"/>
</dbReference>
<feature type="domain" description="RNA polymerase sigma-70 region 2" evidence="6">
    <location>
        <begin position="7"/>
        <end position="70"/>
    </location>
</feature>
<evidence type="ECO:0000259" key="7">
    <source>
        <dbReference type="Pfam" id="PF08281"/>
    </source>
</evidence>
<keyword evidence="3" id="KW-0731">Sigma factor</keyword>
<sequence length="164" mass="18588">MLTDLVSTRGAALKRYAFLLCGNDSDAEDLVQDALVRAFTRPRRDEIDNPEQYVRKAVLNLYLDRVRRRGVWRRVMPFAVAPDRIDDDSRAVDARHDLRAALLALTPQQRACVVLYYHVDLPIPEIAAQLGCGAGTVKRHLHDGRRRLAGLLNDDTREDDSAVR</sequence>
<dbReference type="CDD" id="cd06171">
    <property type="entry name" value="Sigma70_r4"/>
    <property type="match status" value="1"/>
</dbReference>
<dbReference type="SUPFAM" id="SSF88659">
    <property type="entry name" value="Sigma3 and sigma4 domains of RNA polymerase sigma factors"/>
    <property type="match status" value="1"/>
</dbReference>
<comment type="similarity">
    <text evidence="1">Belongs to the sigma-70 factor family. ECF subfamily.</text>
</comment>
<proteinExistence type="inferred from homology"/>
<dbReference type="Pfam" id="PF04542">
    <property type="entry name" value="Sigma70_r2"/>
    <property type="match status" value="1"/>
</dbReference>
<evidence type="ECO:0000256" key="4">
    <source>
        <dbReference type="ARBA" id="ARBA00023125"/>
    </source>
</evidence>
<evidence type="ECO:0000259" key="6">
    <source>
        <dbReference type="Pfam" id="PF04542"/>
    </source>
</evidence>
<feature type="domain" description="RNA polymerase sigma factor 70 region 4 type 2" evidence="7">
    <location>
        <begin position="96"/>
        <end position="148"/>
    </location>
</feature>
<dbReference type="InterPro" id="IPR013325">
    <property type="entry name" value="RNA_pol_sigma_r2"/>
</dbReference>
<dbReference type="InterPro" id="IPR036388">
    <property type="entry name" value="WH-like_DNA-bd_sf"/>
</dbReference>
<dbReference type="EMBL" id="JBHSQS010000007">
    <property type="protein sequence ID" value="MFC5924529.1"/>
    <property type="molecule type" value="Genomic_DNA"/>
</dbReference>